<dbReference type="SUPFAM" id="SSF54637">
    <property type="entry name" value="Thioesterase/thiol ester dehydrase-isomerase"/>
    <property type="match status" value="1"/>
</dbReference>
<dbReference type="Gene3D" id="3.10.129.10">
    <property type="entry name" value="Hotdog Thioesterase"/>
    <property type="match status" value="1"/>
</dbReference>
<name>A0A1M5AI22_9BACT</name>
<sequence length="133" mass="15400">MEPIFTYKMKVRDYELDAQGIVNNANYQHYYEVTRHEFLETCGVSFTEMHNRGIDAIVSSITIKYKRSLVGSDEFLCTVNLHKKGIRYYFNQQIIRVSDNALCSEAEVEVVCLINGKPSRPDEFDVVLSKYIS</sequence>
<evidence type="ECO:0000256" key="1">
    <source>
        <dbReference type="ARBA" id="ARBA00005953"/>
    </source>
</evidence>
<keyword evidence="4" id="KW-1185">Reference proteome</keyword>
<evidence type="ECO:0000313" key="3">
    <source>
        <dbReference type="EMBL" id="SHF29970.1"/>
    </source>
</evidence>
<keyword evidence="2 3" id="KW-0378">Hydrolase</keyword>
<evidence type="ECO:0000313" key="4">
    <source>
        <dbReference type="Proteomes" id="UP000184480"/>
    </source>
</evidence>
<dbReference type="OrthoDB" id="9799036at2"/>
<dbReference type="PANTHER" id="PTHR31793:SF27">
    <property type="entry name" value="NOVEL THIOESTERASE SUPERFAMILY DOMAIN AND SAPOSIN A-TYPE DOMAIN CONTAINING PROTEIN (0610012H03RIK)"/>
    <property type="match status" value="1"/>
</dbReference>
<organism evidence="3 4">
    <name type="scientific">Dysgonomonas macrotermitis</name>
    <dbReference type="NCBI Taxonomy" id="1346286"/>
    <lineage>
        <taxon>Bacteria</taxon>
        <taxon>Pseudomonadati</taxon>
        <taxon>Bacteroidota</taxon>
        <taxon>Bacteroidia</taxon>
        <taxon>Bacteroidales</taxon>
        <taxon>Dysgonomonadaceae</taxon>
        <taxon>Dysgonomonas</taxon>
    </lineage>
</organism>
<reference evidence="4" key="1">
    <citation type="submission" date="2016-11" db="EMBL/GenBank/DDBJ databases">
        <authorList>
            <person name="Varghese N."/>
            <person name="Submissions S."/>
        </authorList>
    </citation>
    <scope>NUCLEOTIDE SEQUENCE [LARGE SCALE GENOMIC DNA]</scope>
    <source>
        <strain evidence="4">DSM 27370</strain>
    </source>
</reference>
<dbReference type="CDD" id="cd00586">
    <property type="entry name" value="4HBT"/>
    <property type="match status" value="1"/>
</dbReference>
<comment type="similarity">
    <text evidence="1">Belongs to the 4-hydroxybenzoyl-CoA thioesterase family.</text>
</comment>
<dbReference type="EMBL" id="FQUC01000005">
    <property type="protein sequence ID" value="SHF29970.1"/>
    <property type="molecule type" value="Genomic_DNA"/>
</dbReference>
<dbReference type="InterPro" id="IPR029069">
    <property type="entry name" value="HotDog_dom_sf"/>
</dbReference>
<dbReference type="AlphaFoldDB" id="A0A1M5AI22"/>
<proteinExistence type="inferred from homology"/>
<gene>
    <name evidence="3" type="ORF">SAMN05444362_10561</name>
</gene>
<dbReference type="InterPro" id="IPR050563">
    <property type="entry name" value="4-hydroxybenzoyl-CoA_TE"/>
</dbReference>
<dbReference type="InterPro" id="IPR006684">
    <property type="entry name" value="YbgC/YbaW"/>
</dbReference>
<protein>
    <submittedName>
        <fullName evidence="3">Acyl-CoA thioester hydrolase</fullName>
    </submittedName>
</protein>
<dbReference type="PIRSF" id="PIRSF003230">
    <property type="entry name" value="YbgC"/>
    <property type="match status" value="1"/>
</dbReference>
<dbReference type="Proteomes" id="UP000184480">
    <property type="component" value="Unassembled WGS sequence"/>
</dbReference>
<dbReference type="GO" id="GO:0047617">
    <property type="term" value="F:fatty acyl-CoA hydrolase activity"/>
    <property type="evidence" value="ECO:0007669"/>
    <property type="project" value="TreeGrafter"/>
</dbReference>
<accession>A0A1M5AI22</accession>
<dbReference type="Pfam" id="PF13279">
    <property type="entry name" value="4HBT_2"/>
    <property type="match status" value="1"/>
</dbReference>
<dbReference type="RefSeq" id="WP_062182564.1">
    <property type="nucleotide sequence ID" value="NZ_BBXL01000017.1"/>
</dbReference>
<dbReference type="PANTHER" id="PTHR31793">
    <property type="entry name" value="4-HYDROXYBENZOYL-COA THIOESTERASE FAMILY MEMBER"/>
    <property type="match status" value="1"/>
</dbReference>
<evidence type="ECO:0000256" key="2">
    <source>
        <dbReference type="ARBA" id="ARBA00022801"/>
    </source>
</evidence>
<dbReference type="STRING" id="1346286.SAMN05444362_10561"/>